<dbReference type="AlphaFoldDB" id="A0AAV5FFX5"/>
<organism evidence="10 11">
    <name type="scientific">Eleusine coracana subsp. coracana</name>
    <dbReference type="NCBI Taxonomy" id="191504"/>
    <lineage>
        <taxon>Eukaryota</taxon>
        <taxon>Viridiplantae</taxon>
        <taxon>Streptophyta</taxon>
        <taxon>Embryophyta</taxon>
        <taxon>Tracheophyta</taxon>
        <taxon>Spermatophyta</taxon>
        <taxon>Magnoliopsida</taxon>
        <taxon>Liliopsida</taxon>
        <taxon>Poales</taxon>
        <taxon>Poaceae</taxon>
        <taxon>PACMAD clade</taxon>
        <taxon>Chloridoideae</taxon>
        <taxon>Cynodonteae</taxon>
        <taxon>Eleusininae</taxon>
        <taxon>Eleusine</taxon>
    </lineage>
</organism>
<evidence type="ECO:0000256" key="3">
    <source>
        <dbReference type="ARBA" id="ARBA00022640"/>
    </source>
</evidence>
<evidence type="ECO:0000256" key="8">
    <source>
        <dbReference type="PROSITE-ProRule" id="PRU00176"/>
    </source>
</evidence>
<dbReference type="InterPro" id="IPR035979">
    <property type="entry name" value="RBD_domain_sf"/>
</dbReference>
<protein>
    <recommendedName>
        <fullName evidence="9">RRM domain-containing protein</fullName>
    </recommendedName>
</protein>
<dbReference type="GO" id="GO:0003729">
    <property type="term" value="F:mRNA binding"/>
    <property type="evidence" value="ECO:0007669"/>
    <property type="project" value="TreeGrafter"/>
</dbReference>
<keyword evidence="2" id="KW-0150">Chloroplast</keyword>
<dbReference type="Gene3D" id="3.30.70.330">
    <property type="match status" value="1"/>
</dbReference>
<dbReference type="InterPro" id="IPR048289">
    <property type="entry name" value="RRM2_NsCP33-like"/>
</dbReference>
<dbReference type="GO" id="GO:1990904">
    <property type="term" value="C:ribonucleoprotein complex"/>
    <property type="evidence" value="ECO:0007669"/>
    <property type="project" value="UniProtKB-KW"/>
</dbReference>
<evidence type="ECO:0000256" key="4">
    <source>
        <dbReference type="ARBA" id="ARBA00022664"/>
    </source>
</evidence>
<feature type="domain" description="RRM" evidence="9">
    <location>
        <begin position="86"/>
        <end position="164"/>
    </location>
</feature>
<evidence type="ECO:0000313" key="10">
    <source>
        <dbReference type="EMBL" id="GJN34659.1"/>
    </source>
</evidence>
<keyword evidence="11" id="KW-1185">Reference proteome</keyword>
<dbReference type="GO" id="GO:1901259">
    <property type="term" value="P:chloroplast rRNA processing"/>
    <property type="evidence" value="ECO:0007669"/>
    <property type="project" value="TreeGrafter"/>
</dbReference>
<dbReference type="GO" id="GO:0006397">
    <property type="term" value="P:mRNA processing"/>
    <property type="evidence" value="ECO:0007669"/>
    <property type="project" value="UniProtKB-KW"/>
</dbReference>
<comment type="subcellular location">
    <subcellularLocation>
        <location evidence="1">Plastid</location>
        <location evidence="1">Chloroplast</location>
    </subcellularLocation>
</comment>
<reference evidence="10" key="1">
    <citation type="journal article" date="2018" name="DNA Res.">
        <title>Multiple hybrid de novo genome assembly of finger millet, an orphan allotetraploid crop.</title>
        <authorList>
            <person name="Hatakeyama M."/>
            <person name="Aluri S."/>
            <person name="Balachadran M.T."/>
            <person name="Sivarajan S.R."/>
            <person name="Patrignani A."/>
            <person name="Gruter S."/>
            <person name="Poveda L."/>
            <person name="Shimizu-Inatsugi R."/>
            <person name="Baeten J."/>
            <person name="Francoijs K.J."/>
            <person name="Nataraja K.N."/>
            <person name="Reddy Y.A.N."/>
            <person name="Phadnis S."/>
            <person name="Ravikumar R.L."/>
            <person name="Schlapbach R."/>
            <person name="Sreeman S.M."/>
            <person name="Shimizu K.K."/>
        </authorList>
    </citation>
    <scope>NUCLEOTIDE SEQUENCE</scope>
</reference>
<dbReference type="PROSITE" id="PS50102">
    <property type="entry name" value="RRM"/>
    <property type="match status" value="1"/>
</dbReference>
<reference evidence="10" key="2">
    <citation type="submission" date="2021-12" db="EMBL/GenBank/DDBJ databases">
        <title>Resequencing data analysis of finger millet.</title>
        <authorList>
            <person name="Hatakeyama M."/>
            <person name="Aluri S."/>
            <person name="Balachadran M.T."/>
            <person name="Sivarajan S.R."/>
            <person name="Poveda L."/>
            <person name="Shimizu-Inatsugi R."/>
            <person name="Schlapbach R."/>
            <person name="Sreeman S.M."/>
            <person name="Shimizu K.K."/>
        </authorList>
    </citation>
    <scope>NUCLEOTIDE SEQUENCE</scope>
</reference>
<evidence type="ECO:0000256" key="2">
    <source>
        <dbReference type="ARBA" id="ARBA00022528"/>
    </source>
</evidence>
<accession>A0AAV5FFX5</accession>
<dbReference type="InterPro" id="IPR000504">
    <property type="entry name" value="RRM_dom"/>
</dbReference>
<dbReference type="CDD" id="cd21608">
    <property type="entry name" value="RRM2_NsCP33_like"/>
    <property type="match status" value="1"/>
</dbReference>
<gene>
    <name evidence="10" type="primary">gb23341</name>
    <name evidence="10" type="ORF">PR202_gb23341</name>
</gene>
<keyword evidence="3" id="KW-0934">Plastid</keyword>
<evidence type="ECO:0000256" key="6">
    <source>
        <dbReference type="ARBA" id="ARBA00022884"/>
    </source>
</evidence>
<evidence type="ECO:0000256" key="5">
    <source>
        <dbReference type="ARBA" id="ARBA00022737"/>
    </source>
</evidence>
<dbReference type="EMBL" id="BQKI01000085">
    <property type="protein sequence ID" value="GJN34659.1"/>
    <property type="molecule type" value="Genomic_DNA"/>
</dbReference>
<dbReference type="Proteomes" id="UP001054889">
    <property type="component" value="Unassembled WGS sequence"/>
</dbReference>
<comment type="caution">
    <text evidence="10">The sequence shown here is derived from an EMBL/GenBank/DDBJ whole genome shotgun (WGS) entry which is preliminary data.</text>
</comment>
<evidence type="ECO:0000259" key="9">
    <source>
        <dbReference type="PROSITE" id="PS50102"/>
    </source>
</evidence>
<evidence type="ECO:0000256" key="1">
    <source>
        <dbReference type="ARBA" id="ARBA00004229"/>
    </source>
</evidence>
<dbReference type="InterPro" id="IPR012677">
    <property type="entry name" value="Nucleotide-bd_a/b_plait_sf"/>
</dbReference>
<sequence length="189" mass="22064">MGDREEHHVVRAADCHHSHNPGNIRVLRFIIDHNQLAILFKHSLQAIRILQEIRERLLHTPKINSAPPRSTILHAEKPPRRFGPYFKIYVGNLPWEVDNSRLRQSFNGHGQVADATVVYDRKTGRSRGFGFVTMASMKEPAVAVAALNGQVLDGRVLRVTFADDRQWKEPYMPLFLLPQQQPIYWWWWW</sequence>
<keyword evidence="6 8" id="KW-0694">RNA-binding</keyword>
<dbReference type="InterPro" id="IPR050502">
    <property type="entry name" value="Euk_RNA-bind_prot"/>
</dbReference>
<dbReference type="GO" id="GO:0009535">
    <property type="term" value="C:chloroplast thylakoid membrane"/>
    <property type="evidence" value="ECO:0007669"/>
    <property type="project" value="TreeGrafter"/>
</dbReference>
<dbReference type="SUPFAM" id="SSF54928">
    <property type="entry name" value="RNA-binding domain, RBD"/>
    <property type="match status" value="1"/>
</dbReference>
<dbReference type="Pfam" id="PF00076">
    <property type="entry name" value="RRM_1"/>
    <property type="match status" value="1"/>
</dbReference>
<keyword evidence="7" id="KW-0687">Ribonucleoprotein</keyword>
<keyword evidence="4" id="KW-0507">mRNA processing</keyword>
<dbReference type="SMART" id="SM00360">
    <property type="entry name" value="RRM"/>
    <property type="match status" value="1"/>
</dbReference>
<dbReference type="PANTHER" id="PTHR48025:SF3">
    <property type="entry name" value="31 KDA RIBONUCLEOPROTEIN, CHLOROPLASTIC-RELATED"/>
    <property type="match status" value="1"/>
</dbReference>
<name>A0AAV5FFX5_ELECO</name>
<proteinExistence type="predicted"/>
<evidence type="ECO:0000313" key="11">
    <source>
        <dbReference type="Proteomes" id="UP001054889"/>
    </source>
</evidence>
<keyword evidence="5" id="KW-0677">Repeat</keyword>
<dbReference type="PANTHER" id="PTHR48025">
    <property type="entry name" value="OS02G0815200 PROTEIN"/>
    <property type="match status" value="1"/>
</dbReference>
<evidence type="ECO:0000256" key="7">
    <source>
        <dbReference type="ARBA" id="ARBA00023274"/>
    </source>
</evidence>